<dbReference type="GeneID" id="77344470"/>
<dbReference type="RefSeq" id="WP_137406732.1">
    <property type="nucleotide sequence ID" value="NZ_AP025466.1"/>
</dbReference>
<dbReference type="Proteomes" id="UP000423756">
    <property type="component" value="Unassembled WGS sequence"/>
</dbReference>
<proteinExistence type="predicted"/>
<sequence length="70" mass="7685">MMTKPYALSALKEGRVGFAIVLDSEDLGFILIKGGSEPLIKEWFGCLYSKLTIQHTAVQLTAILFLIGQV</sequence>
<organism evidence="1 2">
    <name type="scientific">Vibrio chagasii</name>
    <dbReference type="NCBI Taxonomy" id="170679"/>
    <lineage>
        <taxon>Bacteria</taxon>
        <taxon>Pseudomonadati</taxon>
        <taxon>Pseudomonadota</taxon>
        <taxon>Gammaproteobacteria</taxon>
        <taxon>Vibrionales</taxon>
        <taxon>Vibrionaceae</taxon>
        <taxon>Vibrio</taxon>
    </lineage>
</organism>
<accession>A0A7V7NWQ7</accession>
<gene>
    <name evidence="1" type="ORF">F7Q91_03885</name>
</gene>
<protein>
    <submittedName>
        <fullName evidence="1">Uncharacterized protein</fullName>
    </submittedName>
</protein>
<dbReference type="EMBL" id="VZPX01000005">
    <property type="protein sequence ID" value="KAB0482136.1"/>
    <property type="molecule type" value="Genomic_DNA"/>
</dbReference>
<evidence type="ECO:0000313" key="1">
    <source>
        <dbReference type="EMBL" id="KAB0482136.1"/>
    </source>
</evidence>
<dbReference type="AlphaFoldDB" id="A0A7V7NWQ7"/>
<reference evidence="1 2" key="1">
    <citation type="submission" date="2019-09" db="EMBL/GenBank/DDBJ databases">
        <title>Draft genome sequences of 48 bacterial type strains from the CCUG.</title>
        <authorList>
            <person name="Tunovic T."/>
            <person name="Pineiro-Iglesias B."/>
            <person name="Unosson C."/>
            <person name="Inganas E."/>
            <person name="Ohlen M."/>
            <person name="Cardew S."/>
            <person name="Jensie-Markopoulos S."/>
            <person name="Salva-Serra F."/>
            <person name="Jaen-Luchoro D."/>
            <person name="Karlsson R."/>
            <person name="Svensson-Stadler L."/>
            <person name="Chun J."/>
            <person name="Moore E."/>
        </authorList>
    </citation>
    <scope>NUCLEOTIDE SEQUENCE [LARGE SCALE GENOMIC DNA]</scope>
    <source>
        <strain evidence="1 2">CCUG 48643</strain>
    </source>
</reference>
<name>A0A7V7NWQ7_9VIBR</name>
<comment type="caution">
    <text evidence="1">The sequence shown here is derived from an EMBL/GenBank/DDBJ whole genome shotgun (WGS) entry which is preliminary data.</text>
</comment>
<evidence type="ECO:0000313" key="2">
    <source>
        <dbReference type="Proteomes" id="UP000423756"/>
    </source>
</evidence>